<evidence type="ECO:0000256" key="2">
    <source>
        <dbReference type="ARBA" id="ARBA00001460"/>
    </source>
</evidence>
<dbReference type="InterPro" id="IPR038019">
    <property type="entry name" value="PRib_AMP_CycHydrolase_sf"/>
</dbReference>
<dbReference type="STRING" id="1123510.GCA_000620025_00333"/>
<dbReference type="PANTHER" id="PTHR42945:SF1">
    <property type="entry name" value="HISTIDINE BIOSYNTHESIS BIFUNCTIONAL PROTEIN HIS7"/>
    <property type="match status" value="1"/>
</dbReference>
<protein>
    <recommendedName>
        <fullName evidence="11">Phosphoribosyl-AMP cyclohydrolase</fullName>
        <shortName evidence="11">PRA-CH</shortName>
        <ecNumber evidence="11">3.5.4.19</ecNumber>
    </recommendedName>
</protein>
<feature type="binding site" evidence="11">
    <location>
        <position position="121"/>
    </location>
    <ligand>
        <name>Zn(2+)</name>
        <dbReference type="ChEBI" id="CHEBI:29105"/>
        <note>ligand shared between dimeric partners</note>
    </ligand>
</feature>
<dbReference type="OrthoDB" id="9795769at2"/>
<dbReference type="EMBL" id="AP018933">
    <property type="protein sequence ID" value="BBG30103.1"/>
    <property type="molecule type" value="Genomic_DNA"/>
</dbReference>
<dbReference type="GO" id="GO:0000105">
    <property type="term" value="P:L-histidine biosynthetic process"/>
    <property type="evidence" value="ECO:0007669"/>
    <property type="project" value="UniProtKB-UniRule"/>
</dbReference>
<feature type="domain" description="Phosphoribosyl-AMP cyclohydrolase" evidence="12">
    <location>
        <begin position="50"/>
        <end position="122"/>
    </location>
</feature>
<evidence type="ECO:0000313" key="13">
    <source>
        <dbReference type="EMBL" id="BBG30103.1"/>
    </source>
</evidence>
<keyword evidence="8 11" id="KW-0028">Amino-acid biosynthesis</keyword>
<dbReference type="HAMAP" id="MF_01021">
    <property type="entry name" value="HisI"/>
    <property type="match status" value="1"/>
</dbReference>
<dbReference type="GO" id="GO:0005737">
    <property type="term" value="C:cytoplasm"/>
    <property type="evidence" value="ECO:0007669"/>
    <property type="project" value="UniProtKB-SubCell"/>
</dbReference>
<comment type="pathway">
    <text evidence="4">Amino-acid biosynthesis; L-histidine biosynthesis; L-histidine from 5-phospho-alpha-D-ribose 1-diphosphate: step 2/9.</text>
</comment>
<dbReference type="Gene3D" id="3.10.20.810">
    <property type="entry name" value="Phosphoribosyl-AMP cyclohydrolase"/>
    <property type="match status" value="1"/>
</dbReference>
<comment type="function">
    <text evidence="11">Catalyzes the hydrolysis of the adenine ring of phosphoribosyl-AMP.</text>
</comment>
<comment type="catalytic activity">
    <reaction evidence="1 11">
        <text>1-(5-phospho-beta-D-ribosyl)-5'-AMP + H2O = 1-(5-phospho-beta-D-ribosyl)-5-[(5-phospho-beta-D-ribosylamino)methylideneamino]imidazole-4-carboxamide</text>
        <dbReference type="Rhea" id="RHEA:20049"/>
        <dbReference type="ChEBI" id="CHEBI:15377"/>
        <dbReference type="ChEBI" id="CHEBI:58435"/>
        <dbReference type="ChEBI" id="CHEBI:59457"/>
        <dbReference type="EC" id="3.5.4.19"/>
    </reaction>
</comment>
<dbReference type="EC" id="3.5.4.19" evidence="11"/>
<evidence type="ECO:0000256" key="4">
    <source>
        <dbReference type="ARBA" id="ARBA00005204"/>
    </source>
</evidence>
<feature type="binding site" evidence="11">
    <location>
        <position position="114"/>
    </location>
    <ligand>
        <name>Zn(2+)</name>
        <dbReference type="ChEBI" id="CHEBI:29105"/>
        <note>ligand shared between dimeric partners</note>
    </ligand>
</feature>
<keyword evidence="11" id="KW-0479">Metal-binding</keyword>
<dbReference type="FunFam" id="3.10.20.810:FF:000001">
    <property type="entry name" value="Histidine biosynthesis bifunctional protein HisIE"/>
    <property type="match status" value="1"/>
</dbReference>
<evidence type="ECO:0000256" key="5">
    <source>
        <dbReference type="ARBA" id="ARBA00007731"/>
    </source>
</evidence>
<dbReference type="SUPFAM" id="SSF141734">
    <property type="entry name" value="HisI-like"/>
    <property type="match status" value="1"/>
</dbReference>
<keyword evidence="11" id="KW-0862">Zinc</keyword>
<comment type="catalytic activity">
    <reaction evidence="2">
        <text>1-(5-phospho-beta-D-ribosyl)-ATP + H2O = 1-(5-phospho-beta-D-ribosyl)-5'-AMP + diphosphate + H(+)</text>
        <dbReference type="Rhea" id="RHEA:22828"/>
        <dbReference type="ChEBI" id="CHEBI:15377"/>
        <dbReference type="ChEBI" id="CHEBI:15378"/>
        <dbReference type="ChEBI" id="CHEBI:33019"/>
        <dbReference type="ChEBI" id="CHEBI:59457"/>
        <dbReference type="ChEBI" id="CHEBI:73183"/>
        <dbReference type="EC" id="3.6.1.31"/>
    </reaction>
</comment>
<dbReference type="PANTHER" id="PTHR42945">
    <property type="entry name" value="HISTIDINE BIOSYNTHESIS BIFUNCTIONAL PROTEIN"/>
    <property type="match status" value="1"/>
</dbReference>
<dbReference type="GO" id="GO:0000287">
    <property type="term" value="F:magnesium ion binding"/>
    <property type="evidence" value="ECO:0007669"/>
    <property type="project" value="UniProtKB-UniRule"/>
</dbReference>
<comment type="pathway">
    <text evidence="3 11">Amino-acid biosynthesis; L-histidine biosynthesis; L-histidine from 5-phospho-alpha-D-ribose 1-diphosphate: step 3/9.</text>
</comment>
<evidence type="ECO:0000256" key="9">
    <source>
        <dbReference type="ARBA" id="ARBA00022801"/>
    </source>
</evidence>
<dbReference type="UniPathway" id="UPA00031">
    <property type="reaction ID" value="UER00008"/>
</dbReference>
<dbReference type="GO" id="GO:0004636">
    <property type="term" value="F:phosphoribosyl-ATP diphosphatase activity"/>
    <property type="evidence" value="ECO:0007669"/>
    <property type="project" value="UniProtKB-EC"/>
</dbReference>
<feature type="binding site" evidence="11">
    <location>
        <position position="98"/>
    </location>
    <ligand>
        <name>Zn(2+)</name>
        <dbReference type="ChEBI" id="CHEBI:29105"/>
        <note>ligand shared between dimeric partners</note>
    </ligand>
</feature>
<sequence>MSTVGLLKTLEQSPAGYTVALDSVLDAIPWNADGLIAAIAQQYDSHEVLMMAWMNIDTLRETLATGRVCYWSRSRQKAWRKGESSGQIQTLKQAMLDCDGDTLLLLVDQTGPACHSGRRTCFLTTLENDQAVVNSDPLISPEALYGKGH</sequence>
<comment type="similarity">
    <text evidence="11">Belongs to the PRA-CH family.</text>
</comment>
<keyword evidence="11" id="KW-0460">Magnesium</keyword>
<reference evidence="13 14" key="1">
    <citation type="submission" date="2018-09" db="EMBL/GenBank/DDBJ databases">
        <title>Zymobacter palmae IAM14233 (=T109) whole genome analysis.</title>
        <authorList>
            <person name="Yanase H."/>
        </authorList>
    </citation>
    <scope>NUCLEOTIDE SEQUENCE [LARGE SCALE GENOMIC DNA]</scope>
    <source>
        <strain evidence="13 14">IAM14233</strain>
    </source>
</reference>
<organism evidence="13 14">
    <name type="scientific">Zymobacter palmae</name>
    <dbReference type="NCBI Taxonomy" id="33074"/>
    <lineage>
        <taxon>Bacteria</taxon>
        <taxon>Pseudomonadati</taxon>
        <taxon>Pseudomonadota</taxon>
        <taxon>Gammaproteobacteria</taxon>
        <taxon>Oceanospirillales</taxon>
        <taxon>Halomonadaceae</taxon>
        <taxon>Zymobacter group</taxon>
        <taxon>Zymobacter</taxon>
    </lineage>
</organism>
<keyword evidence="9 11" id="KW-0378">Hydrolase</keyword>
<comment type="similarity">
    <text evidence="5">In the C-terminal section; belongs to the PRA-PH family.</text>
</comment>
<evidence type="ECO:0000256" key="8">
    <source>
        <dbReference type="ARBA" id="ARBA00022605"/>
    </source>
</evidence>
<proteinExistence type="inferred from homology"/>
<feature type="binding site" evidence="11">
    <location>
        <position position="97"/>
    </location>
    <ligand>
        <name>Mg(2+)</name>
        <dbReference type="ChEBI" id="CHEBI:18420"/>
    </ligand>
</feature>
<gene>
    <name evidence="11" type="primary">hisI</name>
    <name evidence="13" type="ORF">ZBT109_1343</name>
</gene>
<dbReference type="Proteomes" id="UP000267342">
    <property type="component" value="Chromosome"/>
</dbReference>
<evidence type="ECO:0000256" key="6">
    <source>
        <dbReference type="ARBA" id="ARBA00008299"/>
    </source>
</evidence>
<accession>A0A348HEQ1</accession>
<evidence type="ECO:0000256" key="7">
    <source>
        <dbReference type="ARBA" id="ARBA00022490"/>
    </source>
</evidence>
<evidence type="ECO:0000256" key="1">
    <source>
        <dbReference type="ARBA" id="ARBA00000024"/>
    </source>
</evidence>
<dbReference type="NCBIfam" id="NF000768">
    <property type="entry name" value="PRK00051.1"/>
    <property type="match status" value="1"/>
</dbReference>
<comment type="subunit">
    <text evidence="11">Homodimer.</text>
</comment>
<feature type="binding site" evidence="11">
    <location>
        <position position="101"/>
    </location>
    <ligand>
        <name>Mg(2+)</name>
        <dbReference type="ChEBI" id="CHEBI:18420"/>
    </ligand>
</feature>
<dbReference type="RefSeq" id="WP_027705702.1">
    <property type="nucleotide sequence ID" value="NZ_AP018933.1"/>
</dbReference>
<comment type="cofactor">
    <cofactor evidence="11">
        <name>Mg(2+)</name>
        <dbReference type="ChEBI" id="CHEBI:18420"/>
    </cofactor>
    <text evidence="11">Binds 1 Mg(2+) ion per subunit.</text>
</comment>
<evidence type="ECO:0000256" key="10">
    <source>
        <dbReference type="ARBA" id="ARBA00023102"/>
    </source>
</evidence>
<evidence type="ECO:0000313" key="14">
    <source>
        <dbReference type="Proteomes" id="UP000267342"/>
    </source>
</evidence>
<dbReference type="InterPro" id="IPR026660">
    <property type="entry name" value="PRA-CH"/>
</dbReference>
<comment type="cofactor">
    <cofactor evidence="11">
        <name>Zn(2+)</name>
        <dbReference type="ChEBI" id="CHEBI:29105"/>
    </cofactor>
    <text evidence="11">Binds 1 zinc ion per subunit.</text>
</comment>
<evidence type="ECO:0000256" key="3">
    <source>
        <dbReference type="ARBA" id="ARBA00005169"/>
    </source>
</evidence>
<feature type="binding site" evidence="11">
    <location>
        <position position="99"/>
    </location>
    <ligand>
        <name>Mg(2+)</name>
        <dbReference type="ChEBI" id="CHEBI:18420"/>
    </ligand>
</feature>
<dbReference type="Pfam" id="PF01502">
    <property type="entry name" value="PRA-CH"/>
    <property type="match status" value="1"/>
</dbReference>
<keyword evidence="7 11" id="KW-0963">Cytoplasm</keyword>
<dbReference type="InterPro" id="IPR002496">
    <property type="entry name" value="PRib_AMP_CycHydrolase_dom"/>
</dbReference>
<dbReference type="GO" id="GO:0008270">
    <property type="term" value="F:zinc ion binding"/>
    <property type="evidence" value="ECO:0007669"/>
    <property type="project" value="UniProtKB-UniRule"/>
</dbReference>
<name>A0A348HEQ1_9GAMM</name>
<keyword evidence="14" id="KW-1185">Reference proteome</keyword>
<dbReference type="GO" id="GO:0004635">
    <property type="term" value="F:phosphoribosyl-AMP cyclohydrolase activity"/>
    <property type="evidence" value="ECO:0007669"/>
    <property type="project" value="UniProtKB-UniRule"/>
</dbReference>
<dbReference type="KEGG" id="zpl:ZBT109_1343"/>
<keyword evidence="10 11" id="KW-0368">Histidine biosynthesis</keyword>
<evidence type="ECO:0000256" key="11">
    <source>
        <dbReference type="HAMAP-Rule" id="MF_01021"/>
    </source>
</evidence>
<comment type="similarity">
    <text evidence="6">In the N-terminal section; belongs to the PRA-CH family.</text>
</comment>
<dbReference type="AlphaFoldDB" id="A0A348HEQ1"/>
<comment type="subcellular location">
    <subcellularLocation>
        <location evidence="11">Cytoplasm</location>
    </subcellularLocation>
</comment>
<evidence type="ECO:0000259" key="12">
    <source>
        <dbReference type="Pfam" id="PF01502"/>
    </source>
</evidence>